<dbReference type="InterPro" id="IPR011990">
    <property type="entry name" value="TPR-like_helical_dom_sf"/>
</dbReference>
<evidence type="ECO:0008006" key="3">
    <source>
        <dbReference type="Google" id="ProtNLM"/>
    </source>
</evidence>
<protein>
    <recommendedName>
        <fullName evidence="3">TPR-like protein</fullName>
    </recommendedName>
</protein>
<accession>A0A3N4JK42</accession>
<dbReference type="Pfam" id="PF13374">
    <property type="entry name" value="TPR_10"/>
    <property type="match status" value="1"/>
</dbReference>
<dbReference type="Gene3D" id="1.25.40.10">
    <property type="entry name" value="Tetratricopeptide repeat domain"/>
    <property type="match status" value="1"/>
</dbReference>
<dbReference type="AlphaFoldDB" id="A0A3N4JK42"/>
<keyword evidence="2" id="KW-1185">Reference proteome</keyword>
<organism evidence="1 2">
    <name type="scientific">Choiromyces venosus 120613-1</name>
    <dbReference type="NCBI Taxonomy" id="1336337"/>
    <lineage>
        <taxon>Eukaryota</taxon>
        <taxon>Fungi</taxon>
        <taxon>Dikarya</taxon>
        <taxon>Ascomycota</taxon>
        <taxon>Pezizomycotina</taxon>
        <taxon>Pezizomycetes</taxon>
        <taxon>Pezizales</taxon>
        <taxon>Tuberaceae</taxon>
        <taxon>Choiromyces</taxon>
    </lineage>
</organism>
<name>A0A3N4JK42_9PEZI</name>
<evidence type="ECO:0000313" key="2">
    <source>
        <dbReference type="Proteomes" id="UP000276215"/>
    </source>
</evidence>
<sequence length="193" mass="21991">MFSAWFEQLGDLDDLQQAMEHCEAAVSATPPDHPARVATYNNLGNVFCWRFGRLGDLSDLQQTITYGEAAVAVTTKDHSYLALRYNNMSNNCYQRFDRIGNINDLQQAIKYAEAALSSTPSNHRNPISRYIYLATYNNLGNMLCIRFRRIGDLDDLQQAIRRREVARAASPQNHPDQATICNSLGDMFSWRFD</sequence>
<dbReference type="Proteomes" id="UP000276215">
    <property type="component" value="Unassembled WGS sequence"/>
</dbReference>
<dbReference type="STRING" id="1336337.A0A3N4JK42"/>
<reference evidence="1 2" key="1">
    <citation type="journal article" date="2018" name="Nat. Ecol. Evol.">
        <title>Pezizomycetes genomes reveal the molecular basis of ectomycorrhizal truffle lifestyle.</title>
        <authorList>
            <person name="Murat C."/>
            <person name="Payen T."/>
            <person name="Noel B."/>
            <person name="Kuo A."/>
            <person name="Morin E."/>
            <person name="Chen J."/>
            <person name="Kohler A."/>
            <person name="Krizsan K."/>
            <person name="Balestrini R."/>
            <person name="Da Silva C."/>
            <person name="Montanini B."/>
            <person name="Hainaut M."/>
            <person name="Levati E."/>
            <person name="Barry K.W."/>
            <person name="Belfiori B."/>
            <person name="Cichocki N."/>
            <person name="Clum A."/>
            <person name="Dockter R.B."/>
            <person name="Fauchery L."/>
            <person name="Guy J."/>
            <person name="Iotti M."/>
            <person name="Le Tacon F."/>
            <person name="Lindquist E.A."/>
            <person name="Lipzen A."/>
            <person name="Malagnac F."/>
            <person name="Mello A."/>
            <person name="Molinier V."/>
            <person name="Miyauchi S."/>
            <person name="Poulain J."/>
            <person name="Riccioni C."/>
            <person name="Rubini A."/>
            <person name="Sitrit Y."/>
            <person name="Splivallo R."/>
            <person name="Traeger S."/>
            <person name="Wang M."/>
            <person name="Zifcakova L."/>
            <person name="Wipf D."/>
            <person name="Zambonelli A."/>
            <person name="Paolocci F."/>
            <person name="Nowrousian M."/>
            <person name="Ottonello S."/>
            <person name="Baldrian P."/>
            <person name="Spatafora J.W."/>
            <person name="Henrissat B."/>
            <person name="Nagy L.G."/>
            <person name="Aury J.M."/>
            <person name="Wincker P."/>
            <person name="Grigoriev I.V."/>
            <person name="Bonfante P."/>
            <person name="Martin F.M."/>
        </authorList>
    </citation>
    <scope>NUCLEOTIDE SEQUENCE [LARGE SCALE GENOMIC DNA]</scope>
    <source>
        <strain evidence="1 2">120613-1</strain>
    </source>
</reference>
<dbReference type="OrthoDB" id="9991317at2759"/>
<gene>
    <name evidence="1" type="ORF">L873DRAFT_1771948</name>
</gene>
<proteinExistence type="predicted"/>
<evidence type="ECO:0000313" key="1">
    <source>
        <dbReference type="EMBL" id="RPA97081.1"/>
    </source>
</evidence>
<dbReference type="EMBL" id="ML120408">
    <property type="protein sequence ID" value="RPA97081.1"/>
    <property type="molecule type" value="Genomic_DNA"/>
</dbReference>
<dbReference type="SUPFAM" id="SSF81901">
    <property type="entry name" value="HCP-like"/>
    <property type="match status" value="1"/>
</dbReference>